<dbReference type="PANTHER" id="PTHR31744">
    <property type="entry name" value="PROTEIN CUP-SHAPED COTYLEDON 2-RELATED"/>
    <property type="match status" value="1"/>
</dbReference>
<evidence type="ECO:0000313" key="8">
    <source>
        <dbReference type="Proteomes" id="UP000233551"/>
    </source>
</evidence>
<organism evidence="7 8">
    <name type="scientific">Punica granatum</name>
    <name type="common">Pomegranate</name>
    <dbReference type="NCBI Taxonomy" id="22663"/>
    <lineage>
        <taxon>Eukaryota</taxon>
        <taxon>Viridiplantae</taxon>
        <taxon>Streptophyta</taxon>
        <taxon>Embryophyta</taxon>
        <taxon>Tracheophyta</taxon>
        <taxon>Spermatophyta</taxon>
        <taxon>Magnoliopsida</taxon>
        <taxon>eudicotyledons</taxon>
        <taxon>Gunneridae</taxon>
        <taxon>Pentapetalae</taxon>
        <taxon>rosids</taxon>
        <taxon>malvids</taxon>
        <taxon>Myrtales</taxon>
        <taxon>Lythraceae</taxon>
        <taxon>Punica</taxon>
    </lineage>
</organism>
<keyword evidence="4" id="KW-0539">Nucleus</keyword>
<reference evidence="7 8" key="1">
    <citation type="submission" date="2017-11" db="EMBL/GenBank/DDBJ databases">
        <title>De-novo sequencing of pomegranate (Punica granatum L.) genome.</title>
        <authorList>
            <person name="Akparov Z."/>
            <person name="Amiraslanov A."/>
            <person name="Hajiyeva S."/>
            <person name="Abbasov M."/>
            <person name="Kaur K."/>
            <person name="Hamwieh A."/>
            <person name="Solovyev V."/>
            <person name="Salamov A."/>
            <person name="Braich B."/>
            <person name="Kosarev P."/>
            <person name="Mahmoud A."/>
            <person name="Hajiyev E."/>
            <person name="Babayeva S."/>
            <person name="Izzatullayeva V."/>
            <person name="Mammadov A."/>
            <person name="Mammadov A."/>
            <person name="Sharifova S."/>
            <person name="Ojaghi J."/>
            <person name="Eynullazada K."/>
            <person name="Bayramov B."/>
            <person name="Abdulazimova A."/>
            <person name="Shahmuradov I."/>
        </authorList>
    </citation>
    <scope>NUCLEOTIDE SEQUENCE [LARGE SCALE GENOMIC DNA]</scope>
    <source>
        <strain evidence="8">cv. AG2017</strain>
        <tissue evidence="7">Leaf</tissue>
    </source>
</reference>
<keyword evidence="1" id="KW-0805">Transcription regulation</keyword>
<name>A0A2I0IUL6_PUNGR</name>
<dbReference type="AlphaFoldDB" id="A0A2I0IUL6"/>
<gene>
    <name evidence="7" type="ORF">CRG98_031907</name>
</gene>
<dbReference type="GO" id="GO:0006355">
    <property type="term" value="P:regulation of DNA-templated transcription"/>
    <property type="evidence" value="ECO:0007669"/>
    <property type="project" value="InterPro"/>
</dbReference>
<dbReference type="Pfam" id="PF02365">
    <property type="entry name" value="NAM"/>
    <property type="match status" value="1"/>
</dbReference>
<keyword evidence="2" id="KW-0238">DNA-binding</keyword>
<accession>A0A2I0IUL6</accession>
<protein>
    <recommendedName>
        <fullName evidence="6">NAC domain-containing protein</fullName>
    </recommendedName>
</protein>
<keyword evidence="8" id="KW-1185">Reference proteome</keyword>
<dbReference type="InterPro" id="IPR036093">
    <property type="entry name" value="NAC_dom_sf"/>
</dbReference>
<sequence length="362" mass="40952">MEEEIVGFRFHPTGYELVNHHLKRKLQKIDENRCVIPDVNVYDYNPPDLHTVYNEKSCKRSTSSDSFFFCPLNRLNPNSNRYKRQARGGYWSETGEKKDIVEEETGKTIGTKRILVFYSGKQGNAHATEWAMHEYHLNADAADSTITDPEFSLLVGEENIPAQPEKGSPPSVGVYSPMQFLMAERSAIVNHGFDNEDFKKAGTPSYETNSISPSIEAQETNFQEFSLLMEELNIPTQPEKGSLEPLLMAEQSVIVNHGFDDEHGYTCSLTYEQSNSIMQMENFGSKEASPESNFLGQPAVESQTPQTKSPIVEGPEYTAGGTCYKESYAAFSNDYENGIWISDLDFWRDDELVQKQIHGVLY</sequence>
<feature type="domain" description="NAC" evidence="6">
    <location>
        <begin position="4"/>
        <end position="159"/>
    </location>
</feature>
<feature type="region of interest" description="Disordered" evidence="5">
    <location>
        <begin position="287"/>
        <end position="314"/>
    </location>
</feature>
<evidence type="ECO:0000256" key="4">
    <source>
        <dbReference type="ARBA" id="ARBA00023242"/>
    </source>
</evidence>
<proteinExistence type="predicted"/>
<evidence type="ECO:0000256" key="3">
    <source>
        <dbReference type="ARBA" id="ARBA00023163"/>
    </source>
</evidence>
<dbReference type="Gene3D" id="2.170.150.80">
    <property type="entry name" value="NAC domain"/>
    <property type="match status" value="1"/>
</dbReference>
<dbReference type="EMBL" id="PGOL01002468">
    <property type="protein sequence ID" value="PKI47688.1"/>
    <property type="molecule type" value="Genomic_DNA"/>
</dbReference>
<feature type="compositionally biased region" description="Polar residues" evidence="5">
    <location>
        <begin position="290"/>
        <end position="309"/>
    </location>
</feature>
<evidence type="ECO:0000259" key="6">
    <source>
        <dbReference type="PROSITE" id="PS51005"/>
    </source>
</evidence>
<dbReference type="InterPro" id="IPR003441">
    <property type="entry name" value="NAC-dom"/>
</dbReference>
<dbReference type="Proteomes" id="UP000233551">
    <property type="component" value="Unassembled WGS sequence"/>
</dbReference>
<dbReference type="PROSITE" id="PS51005">
    <property type="entry name" value="NAC"/>
    <property type="match status" value="1"/>
</dbReference>
<dbReference type="SUPFAM" id="SSF101941">
    <property type="entry name" value="NAC domain"/>
    <property type="match status" value="1"/>
</dbReference>
<comment type="caution">
    <text evidence="7">The sequence shown here is derived from an EMBL/GenBank/DDBJ whole genome shotgun (WGS) entry which is preliminary data.</text>
</comment>
<evidence type="ECO:0000256" key="2">
    <source>
        <dbReference type="ARBA" id="ARBA00023125"/>
    </source>
</evidence>
<dbReference type="GO" id="GO:0003677">
    <property type="term" value="F:DNA binding"/>
    <property type="evidence" value="ECO:0007669"/>
    <property type="project" value="UniProtKB-KW"/>
</dbReference>
<evidence type="ECO:0000256" key="1">
    <source>
        <dbReference type="ARBA" id="ARBA00023015"/>
    </source>
</evidence>
<keyword evidence="3" id="KW-0804">Transcription</keyword>
<evidence type="ECO:0000313" key="7">
    <source>
        <dbReference type="EMBL" id="PKI47688.1"/>
    </source>
</evidence>
<evidence type="ECO:0000256" key="5">
    <source>
        <dbReference type="SAM" id="MobiDB-lite"/>
    </source>
</evidence>
<dbReference type="STRING" id="22663.A0A2I0IUL6"/>
<dbReference type="PANTHER" id="PTHR31744:SF210">
    <property type="entry name" value="NAC DOMAIN-CONTAINING PROTEIN 86-LIKE"/>
    <property type="match status" value="1"/>
</dbReference>